<dbReference type="InterPro" id="IPR016181">
    <property type="entry name" value="Acyl_CoA_acyltransferase"/>
</dbReference>
<dbReference type="Pfam" id="PF13480">
    <property type="entry name" value="Acetyltransf_6"/>
    <property type="match status" value="1"/>
</dbReference>
<dbReference type="InterPro" id="IPR050644">
    <property type="entry name" value="PG_Glycine_Bridge_Synth"/>
</dbReference>
<sequence>MHQIISFADPEQWERAYAQAARKDVYYRHAYGELCRCMGDGEPFLFAYEDSAGNKVCYAFIRRPLQALPFAQDARLEGDWYDIISPTYGYGGPLCAEPREQVLRAFREEFEAYCRSANIVSEFVRFHPLLGNHRLLGGMMDIVYDRETVFIDLTRTEEELFARYHPNHQRNIRKAQKSGLEFRVLLAHEALQHLEVFYRLYRATMDKVQAVEYYYFSTEYLERLFSRFGQDALLGAVFLEGRMISAALCLREGDTLVYHLGASDKEALHLGTNTFQFHHIALWARRNGLRAFHLGGGHWGRDSLFQFKYRFNSEGTLELHNGKKVHRPEVYARLVESWKRYHAQELPEPYFPAYRTRPVVRAVAPSLEAGPLPGPTATAIQALLPRPAGNPLQMTE</sequence>
<dbReference type="PANTHER" id="PTHR36174:SF1">
    <property type="entry name" value="LIPID II:GLYCINE GLYCYLTRANSFERASE"/>
    <property type="match status" value="1"/>
</dbReference>
<feature type="domain" description="BioF2-like acetyltransferase" evidence="7">
    <location>
        <begin position="167"/>
        <end position="298"/>
    </location>
</feature>
<dbReference type="InterPro" id="IPR003447">
    <property type="entry name" value="FEMABX"/>
</dbReference>
<proteinExistence type="inferred from homology"/>
<dbReference type="Gene3D" id="3.40.630.30">
    <property type="match status" value="1"/>
</dbReference>
<evidence type="ECO:0000256" key="3">
    <source>
        <dbReference type="ARBA" id="ARBA00022960"/>
    </source>
</evidence>
<reference evidence="8 9" key="1">
    <citation type="submission" date="2019-08" db="EMBL/GenBank/DDBJ databases">
        <title>Archangium and Cystobacter genomes.</title>
        <authorList>
            <person name="Chen I.-C.K."/>
            <person name="Wielgoss S."/>
        </authorList>
    </citation>
    <scope>NUCLEOTIDE SEQUENCE [LARGE SCALE GENOMIC DNA]</scope>
    <source>
        <strain evidence="8 9">Cbm 6</strain>
    </source>
</reference>
<keyword evidence="6" id="KW-0961">Cell wall biogenesis/degradation</keyword>
<comment type="similarity">
    <text evidence="1">Belongs to the FemABX family.</text>
</comment>
<keyword evidence="4" id="KW-0573">Peptidoglycan synthesis</keyword>
<evidence type="ECO:0000256" key="2">
    <source>
        <dbReference type="ARBA" id="ARBA00022679"/>
    </source>
</evidence>
<dbReference type="Proteomes" id="UP001611383">
    <property type="component" value="Chromosome"/>
</dbReference>
<evidence type="ECO:0000256" key="4">
    <source>
        <dbReference type="ARBA" id="ARBA00022984"/>
    </source>
</evidence>
<dbReference type="PANTHER" id="PTHR36174">
    <property type="entry name" value="LIPID II:GLYCINE GLYCYLTRANSFERASE"/>
    <property type="match status" value="1"/>
</dbReference>
<keyword evidence="9" id="KW-1185">Reference proteome</keyword>
<dbReference type="EMBL" id="CP043494">
    <property type="protein sequence ID" value="WNG50392.1"/>
    <property type="molecule type" value="Genomic_DNA"/>
</dbReference>
<evidence type="ECO:0000259" key="7">
    <source>
        <dbReference type="Pfam" id="PF13480"/>
    </source>
</evidence>
<protein>
    <submittedName>
        <fullName evidence="8">GNAT family N-acetyltransferase</fullName>
    </submittedName>
</protein>
<dbReference type="PROSITE" id="PS51191">
    <property type="entry name" value="FEMABX"/>
    <property type="match status" value="1"/>
</dbReference>
<keyword evidence="3" id="KW-0133">Cell shape</keyword>
<evidence type="ECO:0000313" key="8">
    <source>
        <dbReference type="EMBL" id="WNG50392.1"/>
    </source>
</evidence>
<keyword evidence="2" id="KW-0808">Transferase</keyword>
<dbReference type="InterPro" id="IPR038740">
    <property type="entry name" value="BioF2-like_GNAT_dom"/>
</dbReference>
<gene>
    <name evidence="8" type="ORF">F0U60_44360</name>
</gene>
<evidence type="ECO:0000256" key="6">
    <source>
        <dbReference type="ARBA" id="ARBA00023316"/>
    </source>
</evidence>
<evidence type="ECO:0000256" key="1">
    <source>
        <dbReference type="ARBA" id="ARBA00009943"/>
    </source>
</evidence>
<evidence type="ECO:0000256" key="5">
    <source>
        <dbReference type="ARBA" id="ARBA00023315"/>
    </source>
</evidence>
<evidence type="ECO:0000313" key="9">
    <source>
        <dbReference type="Proteomes" id="UP001611383"/>
    </source>
</evidence>
<keyword evidence="5" id="KW-0012">Acyltransferase</keyword>
<organism evidence="8 9">
    <name type="scientific">Archangium minus</name>
    <dbReference type="NCBI Taxonomy" id="83450"/>
    <lineage>
        <taxon>Bacteria</taxon>
        <taxon>Pseudomonadati</taxon>
        <taxon>Myxococcota</taxon>
        <taxon>Myxococcia</taxon>
        <taxon>Myxococcales</taxon>
        <taxon>Cystobacterineae</taxon>
        <taxon>Archangiaceae</taxon>
        <taxon>Archangium</taxon>
    </lineage>
</organism>
<dbReference type="SUPFAM" id="SSF55729">
    <property type="entry name" value="Acyl-CoA N-acyltransferases (Nat)"/>
    <property type="match status" value="1"/>
</dbReference>
<name>A0ABY9X4Q7_9BACT</name>
<accession>A0ABY9X4Q7</accession>
<dbReference type="RefSeq" id="WP_395809407.1">
    <property type="nucleotide sequence ID" value="NZ_CP043494.1"/>
</dbReference>